<gene>
    <name evidence="1" type="ORF">CLV30_12814</name>
</gene>
<sequence length="166" mass="17217">MGYSPNAAGILVPDSAEPWTPQEAVWQTVADSIGDPGAAGLVTTWEPSWTNVTVGDGNVVSAYRLALGVCTWTVSFELGSSSSVDGTVQLTLPAPAFGDNWMVVGSGVWNDNDVTSNRTPFVCRLSTPTAANLYYAGGSINQVAPFAAEPGDRLFCGGSYLVAPPA</sequence>
<comment type="caution">
    <text evidence="1">The sequence shown here is derived from an EMBL/GenBank/DDBJ whole genome shotgun (WGS) entry which is preliminary data.</text>
</comment>
<keyword evidence="2" id="KW-1185">Reference proteome</keyword>
<dbReference type="RefSeq" id="WP_106539768.1">
    <property type="nucleotide sequence ID" value="NZ_PYGE01000028.1"/>
</dbReference>
<organism evidence="1 2">
    <name type="scientific">Haloactinopolyspora alba</name>
    <dbReference type="NCBI Taxonomy" id="648780"/>
    <lineage>
        <taxon>Bacteria</taxon>
        <taxon>Bacillati</taxon>
        <taxon>Actinomycetota</taxon>
        <taxon>Actinomycetes</taxon>
        <taxon>Jiangellales</taxon>
        <taxon>Jiangellaceae</taxon>
        <taxon>Haloactinopolyspora</taxon>
    </lineage>
</organism>
<name>A0A2P8DEX6_9ACTN</name>
<accession>A0A2P8DEX6</accession>
<dbReference type="Proteomes" id="UP000243528">
    <property type="component" value="Unassembled WGS sequence"/>
</dbReference>
<evidence type="ECO:0000313" key="1">
    <source>
        <dbReference type="EMBL" id="PSK95762.1"/>
    </source>
</evidence>
<protein>
    <submittedName>
        <fullName evidence="1">Uncharacterized protein</fullName>
    </submittedName>
</protein>
<proteinExistence type="predicted"/>
<evidence type="ECO:0000313" key="2">
    <source>
        <dbReference type="Proteomes" id="UP000243528"/>
    </source>
</evidence>
<dbReference type="EMBL" id="PYGE01000028">
    <property type="protein sequence ID" value="PSK95762.1"/>
    <property type="molecule type" value="Genomic_DNA"/>
</dbReference>
<dbReference type="AlphaFoldDB" id="A0A2P8DEX6"/>
<reference evidence="1 2" key="1">
    <citation type="submission" date="2018-03" db="EMBL/GenBank/DDBJ databases">
        <title>Genomic Encyclopedia of Archaeal and Bacterial Type Strains, Phase II (KMG-II): from individual species to whole genera.</title>
        <authorList>
            <person name="Goeker M."/>
        </authorList>
    </citation>
    <scope>NUCLEOTIDE SEQUENCE [LARGE SCALE GENOMIC DNA]</scope>
    <source>
        <strain evidence="1 2">DSM 45211</strain>
    </source>
</reference>